<dbReference type="RefSeq" id="WP_220110903.1">
    <property type="nucleotide sequence ID" value="NZ_JAHZST010000014.1"/>
</dbReference>
<evidence type="ECO:0000259" key="1">
    <source>
        <dbReference type="PROSITE" id="PS50405"/>
    </source>
</evidence>
<evidence type="ECO:0000313" key="3">
    <source>
        <dbReference type="Proteomes" id="UP001195963"/>
    </source>
</evidence>
<dbReference type="SUPFAM" id="SSF47616">
    <property type="entry name" value="GST C-terminal domain-like"/>
    <property type="match status" value="1"/>
</dbReference>
<evidence type="ECO:0000313" key="2">
    <source>
        <dbReference type="EMBL" id="MBW8185483.1"/>
    </source>
</evidence>
<dbReference type="InterPro" id="IPR036249">
    <property type="entry name" value="Thioredoxin-like_sf"/>
</dbReference>
<dbReference type="Proteomes" id="UP001195963">
    <property type="component" value="Unassembled WGS sequence"/>
</dbReference>
<name>A0ABS7E723_9GAMM</name>
<comment type="caution">
    <text evidence="2">The sequence shown here is derived from an EMBL/GenBank/DDBJ whole genome shotgun (WGS) entry which is preliminary data.</text>
</comment>
<dbReference type="Pfam" id="PF13410">
    <property type="entry name" value="GST_C_2"/>
    <property type="match status" value="1"/>
</dbReference>
<dbReference type="EMBL" id="JAHZST010000014">
    <property type="protein sequence ID" value="MBW8185483.1"/>
    <property type="molecule type" value="Genomic_DNA"/>
</dbReference>
<reference evidence="2 3" key="1">
    <citation type="submission" date="2021-07" db="EMBL/GenBank/DDBJ databases">
        <title>Shewanella sp. nov, isolated from SCS.</title>
        <authorList>
            <person name="Cao W.R."/>
        </authorList>
    </citation>
    <scope>NUCLEOTIDE SEQUENCE [LARGE SCALE GENOMIC DNA]</scope>
    <source>
        <strain evidence="2 3">NR704-98</strain>
    </source>
</reference>
<dbReference type="Gene3D" id="3.40.30.10">
    <property type="entry name" value="Glutaredoxin"/>
    <property type="match status" value="1"/>
</dbReference>
<dbReference type="PIRSF" id="PIRSF015753">
    <property type="entry name" value="GST"/>
    <property type="match status" value="1"/>
</dbReference>
<dbReference type="SFLD" id="SFLDG01206">
    <property type="entry name" value="Xi.1"/>
    <property type="match status" value="1"/>
</dbReference>
<dbReference type="Gene3D" id="1.20.1050.10">
    <property type="match status" value="1"/>
</dbReference>
<gene>
    <name evidence="2" type="ORF">K0625_17675</name>
</gene>
<dbReference type="SUPFAM" id="SSF52833">
    <property type="entry name" value="Thioredoxin-like"/>
    <property type="match status" value="1"/>
</dbReference>
<dbReference type="PANTHER" id="PTHR32419">
    <property type="entry name" value="GLUTATHIONYL-HYDROQUINONE REDUCTASE"/>
    <property type="match status" value="1"/>
</dbReference>
<sequence length="328" mass="37325">MGLLVEGKWQDTWYDTQSTGGKFERKASSFRNWITKDGSAGPSGIGGFKAEADRYHLYVSLACPWAHRTIIYRKLKGLDKMISMSVVNAFMGEEGWSFESGEGVVPDPILGAKYAHQLYTEADANYTGRVTVPILWDKHTHTIVSNESAEIIRMFNSAFDEVGATALDFAPESLIREIDQMNDYIYPNINNGVYRAGFATTQQAYDDAVDEVFTALDTLESRLESQRYLIGDEITEADWRLFTTLVRFDPVYVGHFKCNKKRIVDYPNLWGYLRDLYQQPGIADTVDIPYIKAHYYGSHESINPTRIVPKGPLVDFTTEHHREKLSEK</sequence>
<dbReference type="PROSITE" id="PS50405">
    <property type="entry name" value="GST_CTER"/>
    <property type="match status" value="1"/>
</dbReference>
<organism evidence="2 3">
    <name type="scientific">Shewanella nanhaiensis</name>
    <dbReference type="NCBI Taxonomy" id="2864872"/>
    <lineage>
        <taxon>Bacteria</taxon>
        <taxon>Pseudomonadati</taxon>
        <taxon>Pseudomonadota</taxon>
        <taxon>Gammaproteobacteria</taxon>
        <taxon>Alteromonadales</taxon>
        <taxon>Shewanellaceae</taxon>
        <taxon>Shewanella</taxon>
    </lineage>
</organism>
<accession>A0ABS7E723</accession>
<dbReference type="InterPro" id="IPR036282">
    <property type="entry name" value="Glutathione-S-Trfase_C_sf"/>
</dbReference>
<dbReference type="InterPro" id="IPR016639">
    <property type="entry name" value="GST_Omega/GSH"/>
</dbReference>
<protein>
    <submittedName>
        <fullName evidence="2">Glutathione S-transferase family protein</fullName>
    </submittedName>
</protein>
<dbReference type="InterPro" id="IPR004045">
    <property type="entry name" value="Glutathione_S-Trfase_N"/>
</dbReference>
<dbReference type="SFLD" id="SFLDS00019">
    <property type="entry name" value="Glutathione_Transferase_(cytos"/>
    <property type="match status" value="1"/>
</dbReference>
<dbReference type="InterPro" id="IPR040079">
    <property type="entry name" value="Glutathione_S-Trfase"/>
</dbReference>
<dbReference type="CDD" id="cd03190">
    <property type="entry name" value="GST_C_Omega_like"/>
    <property type="match status" value="1"/>
</dbReference>
<keyword evidence="3" id="KW-1185">Reference proteome</keyword>
<dbReference type="SFLD" id="SFLDG01148">
    <property type="entry name" value="Xi_(cytGST)"/>
    <property type="match status" value="1"/>
</dbReference>
<dbReference type="Pfam" id="PF13409">
    <property type="entry name" value="GST_N_2"/>
    <property type="match status" value="1"/>
</dbReference>
<dbReference type="InterPro" id="IPR047047">
    <property type="entry name" value="GST_Omega-like_C"/>
</dbReference>
<dbReference type="InterPro" id="IPR010987">
    <property type="entry name" value="Glutathione-S-Trfase_C-like"/>
</dbReference>
<dbReference type="PANTHER" id="PTHR32419:SF6">
    <property type="entry name" value="GLUTATHIONE S-TRANSFERASE OMEGA-LIKE 1-RELATED"/>
    <property type="match status" value="1"/>
</dbReference>
<feature type="domain" description="GST C-terminal" evidence="1">
    <location>
        <begin position="144"/>
        <end position="305"/>
    </location>
</feature>
<proteinExistence type="predicted"/>